<dbReference type="PROSITE" id="PS50075">
    <property type="entry name" value="CARRIER"/>
    <property type="match status" value="1"/>
</dbReference>
<keyword evidence="4" id="KW-0275">Fatty acid biosynthesis</keyword>
<keyword evidence="1 4" id="KW-0596">Phosphopantetheine</keyword>
<comment type="caution">
    <text evidence="6">The sequence shown here is derived from an EMBL/GenBank/DDBJ whole genome shotgun (WGS) entry which is preliminary data.</text>
</comment>
<dbReference type="UniPathway" id="UPA00094"/>
<proteinExistence type="inferred from homology"/>
<comment type="function">
    <text evidence="4">Carrier of the growing fatty acid chain in fatty acid biosynthesis.</text>
</comment>
<comment type="similarity">
    <text evidence="4">Belongs to the acyl carrier protein (ACP) family.</text>
</comment>
<comment type="pathway">
    <text evidence="4">Lipid metabolism; fatty acid biosynthesis.</text>
</comment>
<keyword evidence="2 4" id="KW-0963">Cytoplasm</keyword>
<reference evidence="6 7" key="1">
    <citation type="submission" date="2018-02" db="EMBL/GenBank/DDBJ databases">
        <title>Complete genome sequencing of Faecalibacterium prausnitzii strains isolated from the human gut.</title>
        <authorList>
            <person name="Fitzgerald B.C."/>
            <person name="Shkoporov A.N."/>
            <person name="Ross P.R."/>
            <person name="Hill C."/>
        </authorList>
    </citation>
    <scope>NUCLEOTIDE SEQUENCE [LARGE SCALE GENOMIC DNA]</scope>
    <source>
        <strain evidence="6 7">APC942/31-1</strain>
    </source>
</reference>
<evidence type="ECO:0000256" key="3">
    <source>
        <dbReference type="ARBA" id="ARBA00022553"/>
    </source>
</evidence>
<evidence type="ECO:0000256" key="4">
    <source>
        <dbReference type="HAMAP-Rule" id="MF_01217"/>
    </source>
</evidence>
<dbReference type="Gene3D" id="1.10.1200.10">
    <property type="entry name" value="ACP-like"/>
    <property type="match status" value="1"/>
</dbReference>
<organism evidence="6 7">
    <name type="scientific">Blautia obeum</name>
    <dbReference type="NCBI Taxonomy" id="40520"/>
    <lineage>
        <taxon>Bacteria</taxon>
        <taxon>Bacillati</taxon>
        <taxon>Bacillota</taxon>
        <taxon>Clostridia</taxon>
        <taxon>Lachnospirales</taxon>
        <taxon>Lachnospiraceae</taxon>
        <taxon>Blautia</taxon>
    </lineage>
</organism>
<dbReference type="GO" id="GO:0005829">
    <property type="term" value="C:cytosol"/>
    <property type="evidence" value="ECO:0007669"/>
    <property type="project" value="TreeGrafter"/>
</dbReference>
<evidence type="ECO:0000313" key="7">
    <source>
        <dbReference type="Proteomes" id="UP000253208"/>
    </source>
</evidence>
<dbReference type="InterPro" id="IPR009081">
    <property type="entry name" value="PP-bd_ACP"/>
</dbReference>
<sequence length="82" mass="9331">MELEMLKTIIEKTLGRNMDAITEKTTFVDDLGVDSLDFFQILIDLEETFDVRIAPEEAEEIVTVGDAVETLRRVTKGRRNGK</sequence>
<keyword evidence="4" id="KW-0443">Lipid metabolism</keyword>
<name>A0A367FVY4_9FIRM</name>
<evidence type="ECO:0000256" key="1">
    <source>
        <dbReference type="ARBA" id="ARBA00022450"/>
    </source>
</evidence>
<dbReference type="InterPro" id="IPR003231">
    <property type="entry name" value="ACP"/>
</dbReference>
<dbReference type="GO" id="GO:0000035">
    <property type="term" value="F:acyl binding"/>
    <property type="evidence" value="ECO:0007669"/>
    <property type="project" value="TreeGrafter"/>
</dbReference>
<keyword evidence="3 4" id="KW-0597">Phosphoprotein</keyword>
<evidence type="ECO:0000256" key="2">
    <source>
        <dbReference type="ARBA" id="ARBA00022490"/>
    </source>
</evidence>
<dbReference type="HAMAP" id="MF_01217">
    <property type="entry name" value="Acyl_carrier"/>
    <property type="match status" value="1"/>
</dbReference>
<protein>
    <recommendedName>
        <fullName evidence="4">Acyl carrier protein</fullName>
        <shortName evidence="4">ACP</shortName>
    </recommendedName>
</protein>
<feature type="domain" description="Carrier" evidence="5">
    <location>
        <begin position="1"/>
        <end position="75"/>
    </location>
</feature>
<feature type="modified residue" description="O-(pantetheine 4'-phosphoryl)serine" evidence="4">
    <location>
        <position position="35"/>
    </location>
</feature>
<dbReference type="PANTHER" id="PTHR20863:SF62">
    <property type="entry name" value="ACYL CARRIER PROTEIN"/>
    <property type="match status" value="1"/>
</dbReference>
<dbReference type="AlphaFoldDB" id="A0A367FVY4"/>
<gene>
    <name evidence="4" type="primary">acpP</name>
    <name evidence="6" type="ORF">C4886_13445</name>
</gene>
<keyword evidence="4" id="KW-0444">Lipid biosynthesis</keyword>
<evidence type="ECO:0000259" key="5">
    <source>
        <dbReference type="PROSITE" id="PS50075"/>
    </source>
</evidence>
<dbReference type="PANTHER" id="PTHR20863">
    <property type="entry name" value="ACYL CARRIER PROTEIN"/>
    <property type="match status" value="1"/>
</dbReference>
<dbReference type="Proteomes" id="UP000253208">
    <property type="component" value="Unassembled WGS sequence"/>
</dbReference>
<comment type="PTM">
    <text evidence="4">4'-phosphopantetheine is transferred from CoA to a specific serine of apo-ACP by AcpS. This modification is essential for activity because fatty acids are bound in thioester linkage to the sulfhydryl of the prosthetic group.</text>
</comment>
<keyword evidence="4" id="KW-0276">Fatty acid metabolism</keyword>
<dbReference type="RefSeq" id="WP_021652554.1">
    <property type="nucleotide sequence ID" value="NZ_PSQG01000020.1"/>
</dbReference>
<dbReference type="NCBIfam" id="NF002150">
    <property type="entry name" value="PRK00982.1-4"/>
    <property type="match status" value="1"/>
</dbReference>
<dbReference type="EMBL" id="PSQG01000020">
    <property type="protein sequence ID" value="RCH42620.1"/>
    <property type="molecule type" value="Genomic_DNA"/>
</dbReference>
<dbReference type="SUPFAM" id="SSF47336">
    <property type="entry name" value="ACP-like"/>
    <property type="match status" value="1"/>
</dbReference>
<dbReference type="Pfam" id="PF00550">
    <property type="entry name" value="PP-binding"/>
    <property type="match status" value="1"/>
</dbReference>
<accession>A0A367FVY4</accession>
<dbReference type="GO" id="GO:0000036">
    <property type="term" value="F:acyl carrier activity"/>
    <property type="evidence" value="ECO:0007669"/>
    <property type="project" value="UniProtKB-UniRule"/>
</dbReference>
<dbReference type="GO" id="GO:0009245">
    <property type="term" value="P:lipid A biosynthetic process"/>
    <property type="evidence" value="ECO:0007669"/>
    <property type="project" value="TreeGrafter"/>
</dbReference>
<comment type="subcellular location">
    <subcellularLocation>
        <location evidence="4">Cytoplasm</location>
    </subcellularLocation>
</comment>
<evidence type="ECO:0000313" key="6">
    <source>
        <dbReference type="EMBL" id="RCH42620.1"/>
    </source>
</evidence>
<dbReference type="InterPro" id="IPR036736">
    <property type="entry name" value="ACP-like_sf"/>
</dbReference>
<dbReference type="GO" id="GO:0016020">
    <property type="term" value="C:membrane"/>
    <property type="evidence" value="ECO:0007669"/>
    <property type="project" value="GOC"/>
</dbReference>